<dbReference type="PANTHER" id="PTHR19384:SF109">
    <property type="entry name" value="SULFITE REDUCTASE [NADPH] FLAVOPROTEIN COMPONENT"/>
    <property type="match status" value="1"/>
</dbReference>
<accession>A0ABW2HGK1</accession>
<dbReference type="SUPFAM" id="SSF52218">
    <property type="entry name" value="Flavoproteins"/>
    <property type="match status" value="1"/>
</dbReference>
<dbReference type="InterPro" id="IPR008254">
    <property type="entry name" value="Flavodoxin/NO_synth"/>
</dbReference>
<dbReference type="InterPro" id="IPR001094">
    <property type="entry name" value="Flavdoxin-like"/>
</dbReference>
<dbReference type="InterPro" id="IPR029039">
    <property type="entry name" value="Flavoprotein-like_sf"/>
</dbReference>
<dbReference type="Pfam" id="PF00258">
    <property type="entry name" value="Flavodoxin_1"/>
    <property type="match status" value="1"/>
</dbReference>
<gene>
    <name evidence="3" type="ORF">ACFQRL_14825</name>
</gene>
<protein>
    <submittedName>
        <fullName evidence="3">Flavodoxin family protein</fullName>
    </submittedName>
</protein>
<dbReference type="PRINTS" id="PR00369">
    <property type="entry name" value="FLAVODOXIN"/>
</dbReference>
<evidence type="ECO:0000313" key="4">
    <source>
        <dbReference type="Proteomes" id="UP001596507"/>
    </source>
</evidence>
<reference evidence="4" key="1">
    <citation type="journal article" date="2019" name="Int. J. Syst. Evol. Microbiol.">
        <title>The Global Catalogue of Microorganisms (GCM) 10K type strain sequencing project: providing services to taxonomists for standard genome sequencing and annotation.</title>
        <authorList>
            <consortium name="The Broad Institute Genomics Platform"/>
            <consortium name="The Broad Institute Genome Sequencing Center for Infectious Disease"/>
            <person name="Wu L."/>
            <person name="Ma J."/>
        </authorList>
    </citation>
    <scope>NUCLEOTIDE SEQUENCE [LARGE SCALE GENOMIC DNA]</scope>
    <source>
        <strain evidence="4">CGMCC 1.15772</strain>
    </source>
</reference>
<organism evidence="3 4">
    <name type="scientific">Microbacterium fluvii</name>
    <dbReference type="NCBI Taxonomy" id="415215"/>
    <lineage>
        <taxon>Bacteria</taxon>
        <taxon>Bacillati</taxon>
        <taxon>Actinomycetota</taxon>
        <taxon>Actinomycetes</taxon>
        <taxon>Micrococcales</taxon>
        <taxon>Microbacteriaceae</taxon>
        <taxon>Microbacterium</taxon>
    </lineage>
</organism>
<comment type="caution">
    <text evidence="3">The sequence shown here is derived from an EMBL/GenBank/DDBJ whole genome shotgun (WGS) entry which is preliminary data.</text>
</comment>
<name>A0ABW2HGK1_9MICO</name>
<keyword evidence="4" id="KW-1185">Reference proteome</keyword>
<dbReference type="EMBL" id="JBHTBE010000004">
    <property type="protein sequence ID" value="MFC7270236.1"/>
    <property type="molecule type" value="Genomic_DNA"/>
</dbReference>
<dbReference type="PANTHER" id="PTHR19384">
    <property type="entry name" value="NITRIC OXIDE SYNTHASE-RELATED"/>
    <property type="match status" value="1"/>
</dbReference>
<keyword evidence="1" id="KW-0285">Flavoprotein</keyword>
<dbReference type="PROSITE" id="PS50902">
    <property type="entry name" value="FLAVODOXIN_LIKE"/>
    <property type="match status" value="1"/>
</dbReference>
<dbReference type="RefSeq" id="WP_262875166.1">
    <property type="nucleotide sequence ID" value="NZ_BAABKW010000007.1"/>
</dbReference>
<feature type="domain" description="Flavodoxin-like" evidence="2">
    <location>
        <begin position="3"/>
        <end position="143"/>
    </location>
</feature>
<dbReference type="Gene3D" id="3.40.50.360">
    <property type="match status" value="1"/>
</dbReference>
<evidence type="ECO:0000313" key="3">
    <source>
        <dbReference type="EMBL" id="MFC7270236.1"/>
    </source>
</evidence>
<dbReference type="Proteomes" id="UP001596507">
    <property type="component" value="Unassembled WGS sequence"/>
</dbReference>
<proteinExistence type="predicted"/>
<sequence length="148" mass="15729">MRIVALYGTESGRAEAVALGVATAFPERGIEVVNMADAAPDVFEPGTLYLISCATHGGGELPGFAQFLHDDLEDLAPDLAGVTYAMFGLGDTSYEEKYNRGSRLFSELLERLGAVRVGPFGAHDEISHDDPVALGVEWARAVFDAVPA</sequence>
<evidence type="ECO:0000259" key="2">
    <source>
        <dbReference type="PROSITE" id="PS50902"/>
    </source>
</evidence>
<evidence type="ECO:0000256" key="1">
    <source>
        <dbReference type="ARBA" id="ARBA00022630"/>
    </source>
</evidence>